<protein>
    <submittedName>
        <fullName evidence="1">Uncharacterized protein</fullName>
    </submittedName>
</protein>
<dbReference type="AlphaFoldDB" id="A0A0A9F7D8"/>
<reference evidence="1" key="1">
    <citation type="submission" date="2014-09" db="EMBL/GenBank/DDBJ databases">
        <authorList>
            <person name="Magalhaes I.L.F."/>
            <person name="Oliveira U."/>
            <person name="Santos F.R."/>
            <person name="Vidigal T.H.D.A."/>
            <person name="Brescovit A.D."/>
            <person name="Santos A.J."/>
        </authorList>
    </citation>
    <scope>NUCLEOTIDE SEQUENCE</scope>
    <source>
        <tissue evidence="1">Shoot tissue taken approximately 20 cm above the soil surface</tissue>
    </source>
</reference>
<dbReference type="EMBL" id="GBRH01193733">
    <property type="protein sequence ID" value="JAE04163.1"/>
    <property type="molecule type" value="Transcribed_RNA"/>
</dbReference>
<reference evidence="1" key="2">
    <citation type="journal article" date="2015" name="Data Brief">
        <title>Shoot transcriptome of the giant reed, Arundo donax.</title>
        <authorList>
            <person name="Barrero R.A."/>
            <person name="Guerrero F.D."/>
            <person name="Moolhuijzen P."/>
            <person name="Goolsby J.A."/>
            <person name="Tidwell J."/>
            <person name="Bellgard S.E."/>
            <person name="Bellgard M.I."/>
        </authorList>
    </citation>
    <scope>NUCLEOTIDE SEQUENCE</scope>
    <source>
        <tissue evidence="1">Shoot tissue taken approximately 20 cm above the soil surface</tissue>
    </source>
</reference>
<proteinExistence type="predicted"/>
<accession>A0A0A9F7D8</accession>
<sequence length="35" mass="3941">MASHQAQFCSPKLCQPHHRGRTCNSYKPQTRPGTS</sequence>
<evidence type="ECO:0000313" key="1">
    <source>
        <dbReference type="EMBL" id="JAE04163.1"/>
    </source>
</evidence>
<name>A0A0A9F7D8_ARUDO</name>
<organism evidence="1">
    <name type="scientific">Arundo donax</name>
    <name type="common">Giant reed</name>
    <name type="synonym">Donax arundinaceus</name>
    <dbReference type="NCBI Taxonomy" id="35708"/>
    <lineage>
        <taxon>Eukaryota</taxon>
        <taxon>Viridiplantae</taxon>
        <taxon>Streptophyta</taxon>
        <taxon>Embryophyta</taxon>
        <taxon>Tracheophyta</taxon>
        <taxon>Spermatophyta</taxon>
        <taxon>Magnoliopsida</taxon>
        <taxon>Liliopsida</taxon>
        <taxon>Poales</taxon>
        <taxon>Poaceae</taxon>
        <taxon>PACMAD clade</taxon>
        <taxon>Arundinoideae</taxon>
        <taxon>Arundineae</taxon>
        <taxon>Arundo</taxon>
    </lineage>
</organism>